<protein>
    <recommendedName>
        <fullName evidence="1">PD-(D/E)XK nuclease-like domain-containing protein</fullName>
    </recommendedName>
</protein>
<proteinExistence type="predicted"/>
<dbReference type="EMBL" id="JAKEKT020000068">
    <property type="protein sequence ID" value="KAL1639127.1"/>
    <property type="molecule type" value="Genomic_DNA"/>
</dbReference>
<feature type="domain" description="PD-(D/E)XK nuclease-like" evidence="1">
    <location>
        <begin position="62"/>
        <end position="301"/>
    </location>
</feature>
<dbReference type="Pfam" id="PF20516">
    <property type="entry name" value="PDDEXK_12"/>
    <property type="match status" value="1"/>
</dbReference>
<comment type="caution">
    <text evidence="2">The sequence shown here is derived from an EMBL/GenBank/DDBJ whole genome shotgun (WGS) entry which is preliminary data.</text>
</comment>
<keyword evidence="3" id="KW-1185">Reference proteome</keyword>
<dbReference type="InterPro" id="IPR046797">
    <property type="entry name" value="PDDEXK_12"/>
</dbReference>
<reference evidence="2 3" key="1">
    <citation type="journal article" date="2023" name="Plant Dis.">
        <title>First Report of Diplodia intermedia Causing Canker and Dieback Diseases on Apple Trees in Canada.</title>
        <authorList>
            <person name="Ellouze W."/>
            <person name="Ilyukhin E."/>
            <person name="Sulman M."/>
            <person name="Ali S."/>
        </authorList>
    </citation>
    <scope>NUCLEOTIDE SEQUENCE [LARGE SCALE GENOMIC DNA]</scope>
    <source>
        <strain evidence="2 3">M45-28</strain>
    </source>
</reference>
<gene>
    <name evidence="2" type="ORF">SLS58_008214</name>
</gene>
<evidence type="ECO:0000313" key="3">
    <source>
        <dbReference type="Proteomes" id="UP001521184"/>
    </source>
</evidence>
<sequence>MLEDGFRAVTLSQLQDGELGGGAEELLVVLGDVAQCSGVVPAMLKPVISQLPRAIGLQFGDRNFAWEFGEQVSEFDARREFHDVMDLVRTSEAYESSAPHSDAAWDDAVHSRVLEIALRDLPSVRWHKILGSDASDTKLVDYAIVLNPSAVLQRALPLALDRESAAAPATDAPPQQQSVNPTPYPLDPICVSIATAPPRGDVSQTRARLAAWGAAHLRRLAALRRACSAGAPEPAPALPTLPVVLVVGAAWDLYFVRMAADDDDDAGVVDVIGNQPVGDTKTLLGAYRLLCGLRGIAGWAAAMEAWLEETTGLVAG</sequence>
<evidence type="ECO:0000313" key="2">
    <source>
        <dbReference type="EMBL" id="KAL1639127.1"/>
    </source>
</evidence>
<dbReference type="Proteomes" id="UP001521184">
    <property type="component" value="Unassembled WGS sequence"/>
</dbReference>
<name>A0ABR3THX7_9PEZI</name>
<accession>A0ABR3THX7</accession>
<evidence type="ECO:0000259" key="1">
    <source>
        <dbReference type="Pfam" id="PF20516"/>
    </source>
</evidence>
<organism evidence="2 3">
    <name type="scientific">Diplodia intermedia</name>
    <dbReference type="NCBI Taxonomy" id="856260"/>
    <lineage>
        <taxon>Eukaryota</taxon>
        <taxon>Fungi</taxon>
        <taxon>Dikarya</taxon>
        <taxon>Ascomycota</taxon>
        <taxon>Pezizomycotina</taxon>
        <taxon>Dothideomycetes</taxon>
        <taxon>Dothideomycetes incertae sedis</taxon>
        <taxon>Botryosphaeriales</taxon>
        <taxon>Botryosphaeriaceae</taxon>
        <taxon>Diplodia</taxon>
    </lineage>
</organism>